<dbReference type="Proteomes" id="UP000529783">
    <property type="component" value="Unassembled WGS sequence"/>
</dbReference>
<dbReference type="SUPFAM" id="SSF55729">
    <property type="entry name" value="Acyl-CoA N-acyltransferases (Nat)"/>
    <property type="match status" value="1"/>
</dbReference>
<dbReference type="RefSeq" id="WP_179845165.1">
    <property type="nucleotide sequence ID" value="NZ_JACCBA010000001.1"/>
</dbReference>
<accession>A0A7Y9JIA5</accession>
<organism evidence="1 2">
    <name type="scientific">Actinomadura luteofluorescens</name>
    <dbReference type="NCBI Taxonomy" id="46163"/>
    <lineage>
        <taxon>Bacteria</taxon>
        <taxon>Bacillati</taxon>
        <taxon>Actinomycetota</taxon>
        <taxon>Actinomycetes</taxon>
        <taxon>Streptosporangiales</taxon>
        <taxon>Thermomonosporaceae</taxon>
        <taxon>Actinomadura</taxon>
    </lineage>
</organism>
<dbReference type="Gene3D" id="3.40.630.30">
    <property type="match status" value="1"/>
</dbReference>
<sequence>MEIRIADPRDLKGIRRIVSDVVADRNQYWVRRALPLEPSFQDVRTVYLVAAEGEEVLAFMRGRWISRSWSELHVGPDEDFHVDMFAVVSGHSGKDLVRLFVESAGEFFTGPVTIGFNVPEGSPLLDVLVTLGCEIAPTDTFYETGARRLQGRWHRGS</sequence>
<keyword evidence="2" id="KW-1185">Reference proteome</keyword>
<evidence type="ECO:0000313" key="1">
    <source>
        <dbReference type="EMBL" id="NYD48204.1"/>
    </source>
</evidence>
<dbReference type="InterPro" id="IPR016181">
    <property type="entry name" value="Acyl_CoA_acyltransferase"/>
</dbReference>
<proteinExistence type="predicted"/>
<evidence type="ECO:0000313" key="2">
    <source>
        <dbReference type="Proteomes" id="UP000529783"/>
    </source>
</evidence>
<reference evidence="1 2" key="1">
    <citation type="submission" date="2020-07" db="EMBL/GenBank/DDBJ databases">
        <title>Sequencing the genomes of 1000 actinobacteria strains.</title>
        <authorList>
            <person name="Klenk H.-P."/>
        </authorList>
    </citation>
    <scope>NUCLEOTIDE SEQUENCE [LARGE SCALE GENOMIC DNA]</scope>
    <source>
        <strain evidence="1 2">DSM 40398</strain>
    </source>
</reference>
<gene>
    <name evidence="1" type="ORF">BJY14_004187</name>
</gene>
<dbReference type="EMBL" id="JACCBA010000001">
    <property type="protein sequence ID" value="NYD48204.1"/>
    <property type="molecule type" value="Genomic_DNA"/>
</dbReference>
<protein>
    <recommendedName>
        <fullName evidence="3">GNAT family N-acetyltransferase</fullName>
    </recommendedName>
</protein>
<comment type="caution">
    <text evidence="1">The sequence shown here is derived from an EMBL/GenBank/DDBJ whole genome shotgun (WGS) entry which is preliminary data.</text>
</comment>
<name>A0A7Y9JIA5_9ACTN</name>
<evidence type="ECO:0008006" key="3">
    <source>
        <dbReference type="Google" id="ProtNLM"/>
    </source>
</evidence>
<dbReference type="AlphaFoldDB" id="A0A7Y9JIA5"/>